<dbReference type="AlphaFoldDB" id="A0A7J9PN98"/>
<gene>
    <name evidence="1" type="ORF">HNP94_001734</name>
    <name evidence="2" type="ORF">HNP96_001614</name>
</gene>
<evidence type="ECO:0000313" key="4">
    <source>
        <dbReference type="Proteomes" id="UP000590564"/>
    </source>
</evidence>
<dbReference type="Proteomes" id="UP000590564">
    <property type="component" value="Unassembled WGS sequence"/>
</dbReference>
<protein>
    <submittedName>
        <fullName evidence="1">Uncharacterized protein</fullName>
    </submittedName>
</protein>
<reference evidence="1 3" key="1">
    <citation type="submission" date="2020-07" db="EMBL/GenBank/DDBJ databases">
        <title>Genomic Encyclopedia of Type Strains, Phase IV (KMG-V): Genome sequencing to study the core and pangenomes of soil and plant-associated prokaryotes.</title>
        <authorList>
            <person name="Whitman W."/>
        </authorList>
    </citation>
    <scope>NUCLEOTIDE SEQUENCE [LARGE SCALE GENOMIC DNA]</scope>
    <source>
        <strain evidence="1 3">C13</strain>
        <strain evidence="2 4">D1</strain>
    </source>
</reference>
<accession>A0A7J9PN98</accession>
<name>A0A7J9PN98_METMI</name>
<sequence length="301" mass="36419">MEELIFQIKKFLPIYLEEENQEYIDYLTGASLANMESKHFQFAFIAFHMLFMSYLYKKLFLLHKHGKITLKDNYNTIFDISKMKESDVFNNIHHFHSNKIDEFKNTVKIRNHCAHSSGFIQYQQEDVEYWIKKEIDHVNKIQYKAYDNYLVNEFKNFLKNEENYDPNRLESLYFEKIERFILENLISVKDLEFFLKNPKLNELSRNSNTEKIIYIKLLYLAIIAVYEKYVLDQYYCEPDIEEGLFIKNLPILMNGFVNPEDDDFNLEDIFKDQFSTYLEPMDVEHIIKIEKITDFDLSDFK</sequence>
<dbReference type="EMBL" id="JACHED010000004">
    <property type="protein sequence ID" value="MBB6497566.1"/>
    <property type="molecule type" value="Genomic_DNA"/>
</dbReference>
<dbReference type="Proteomes" id="UP000567099">
    <property type="component" value="Unassembled WGS sequence"/>
</dbReference>
<evidence type="ECO:0000313" key="3">
    <source>
        <dbReference type="Proteomes" id="UP000567099"/>
    </source>
</evidence>
<proteinExistence type="predicted"/>
<evidence type="ECO:0000313" key="2">
    <source>
        <dbReference type="EMBL" id="MBB6497566.1"/>
    </source>
</evidence>
<comment type="caution">
    <text evidence="1">The sequence shown here is derived from an EMBL/GenBank/DDBJ whole genome shotgun (WGS) entry which is preliminary data.</text>
</comment>
<organism evidence="1 3">
    <name type="scientific">Methanococcus maripaludis</name>
    <name type="common">Methanococcus deltae</name>
    <dbReference type="NCBI Taxonomy" id="39152"/>
    <lineage>
        <taxon>Archaea</taxon>
        <taxon>Methanobacteriati</taxon>
        <taxon>Methanobacteriota</taxon>
        <taxon>Methanomada group</taxon>
        <taxon>Methanococci</taxon>
        <taxon>Methanococcales</taxon>
        <taxon>Methanococcaceae</taxon>
        <taxon>Methanococcus</taxon>
    </lineage>
</organism>
<dbReference type="EMBL" id="JACDUO010000002">
    <property type="protein sequence ID" value="MBA2864712.1"/>
    <property type="molecule type" value="Genomic_DNA"/>
</dbReference>
<dbReference type="RefSeq" id="WP_181505261.1">
    <property type="nucleotide sequence ID" value="NZ_JACDUO010000002.1"/>
</dbReference>
<evidence type="ECO:0000313" key="1">
    <source>
        <dbReference type="EMBL" id="MBA2864712.1"/>
    </source>
</evidence>